<dbReference type="CDD" id="cd06267">
    <property type="entry name" value="PBP1_LacI_sugar_binding-like"/>
    <property type="match status" value="1"/>
</dbReference>
<dbReference type="Pfam" id="PF13377">
    <property type="entry name" value="Peripla_BP_3"/>
    <property type="match status" value="1"/>
</dbReference>
<dbReference type="Gene3D" id="3.40.50.2300">
    <property type="match status" value="2"/>
</dbReference>
<dbReference type="PROSITE" id="PS50932">
    <property type="entry name" value="HTH_LACI_2"/>
    <property type="match status" value="1"/>
</dbReference>
<dbReference type="SUPFAM" id="SSF53822">
    <property type="entry name" value="Periplasmic binding protein-like I"/>
    <property type="match status" value="1"/>
</dbReference>
<evidence type="ECO:0000256" key="3">
    <source>
        <dbReference type="ARBA" id="ARBA00023163"/>
    </source>
</evidence>
<dbReference type="InterPro" id="IPR010982">
    <property type="entry name" value="Lambda_DNA-bd_dom_sf"/>
</dbReference>
<organism evidence="5 6">
    <name type="scientific">Paraoerskovia sediminicola</name>
    <dbReference type="NCBI Taxonomy" id="1138587"/>
    <lineage>
        <taxon>Bacteria</taxon>
        <taxon>Bacillati</taxon>
        <taxon>Actinomycetota</taxon>
        <taxon>Actinomycetes</taxon>
        <taxon>Micrococcales</taxon>
        <taxon>Cellulomonadaceae</taxon>
        <taxon>Paraoerskovia</taxon>
    </lineage>
</organism>
<evidence type="ECO:0000256" key="2">
    <source>
        <dbReference type="ARBA" id="ARBA00023125"/>
    </source>
</evidence>
<evidence type="ECO:0000313" key="6">
    <source>
        <dbReference type="Proteomes" id="UP001321475"/>
    </source>
</evidence>
<keyword evidence="1" id="KW-0805">Transcription regulation</keyword>
<accession>A0ABM8G0E5</accession>
<evidence type="ECO:0000259" key="4">
    <source>
        <dbReference type="PROSITE" id="PS50932"/>
    </source>
</evidence>
<dbReference type="Proteomes" id="UP001321475">
    <property type="component" value="Chromosome"/>
</dbReference>
<sequence length="341" mass="35819">MTLEDVARVAGVSRATVSRVVNQQRRVAPAVRKSVMAAVEEIGYVPNRAARSLVTRKAGAVVVVVSGLAPEDDDGSHVARMFSDPFFGRVAGGVVRALRPLDVHPVLMLADTVRARSQVLAFLEHGSADGALLVSTHVDDPLPGQLVELGRPAVVFARPSGDLPISFVDAGNADGGRLAAKHLISRGRRNLGVVSVHGPLNMPALGDRVHGFRDGAAREGVAYVAASPGDLSVEGGDAAVQQLLADSPDLDGVFACNDLMAVGAIQALRRAGRRVPQDVSVVGFDDSSIAALSDPPLTTVRQPIEEMAGEMAHLLMQLVDEPERRVMSAVLDPTLVERDSA</sequence>
<dbReference type="Pfam" id="PF00356">
    <property type="entry name" value="LacI"/>
    <property type="match status" value="1"/>
</dbReference>
<dbReference type="CDD" id="cd01392">
    <property type="entry name" value="HTH_LacI"/>
    <property type="match status" value="1"/>
</dbReference>
<dbReference type="PANTHER" id="PTHR30146">
    <property type="entry name" value="LACI-RELATED TRANSCRIPTIONAL REPRESSOR"/>
    <property type="match status" value="1"/>
</dbReference>
<dbReference type="InterPro" id="IPR028082">
    <property type="entry name" value="Peripla_BP_I"/>
</dbReference>
<dbReference type="SUPFAM" id="SSF47413">
    <property type="entry name" value="lambda repressor-like DNA-binding domains"/>
    <property type="match status" value="1"/>
</dbReference>
<keyword evidence="3" id="KW-0804">Transcription</keyword>
<dbReference type="InterPro" id="IPR000843">
    <property type="entry name" value="HTH_LacI"/>
</dbReference>
<evidence type="ECO:0000313" key="5">
    <source>
        <dbReference type="EMBL" id="BDZ41351.1"/>
    </source>
</evidence>
<keyword evidence="6" id="KW-1185">Reference proteome</keyword>
<protein>
    <submittedName>
        <fullName evidence="5">LacI family transcriptional regulator</fullName>
    </submittedName>
</protein>
<feature type="domain" description="HTH lacI-type" evidence="4">
    <location>
        <begin position="1"/>
        <end position="55"/>
    </location>
</feature>
<keyword evidence="2" id="KW-0238">DNA-binding</keyword>
<dbReference type="PROSITE" id="PS00356">
    <property type="entry name" value="HTH_LACI_1"/>
    <property type="match status" value="1"/>
</dbReference>
<proteinExistence type="predicted"/>
<dbReference type="EMBL" id="AP027729">
    <property type="protein sequence ID" value="BDZ41351.1"/>
    <property type="molecule type" value="Genomic_DNA"/>
</dbReference>
<name>A0ABM8G0E5_9CELL</name>
<reference evidence="6" key="1">
    <citation type="journal article" date="2019" name="Int. J. Syst. Evol. Microbiol.">
        <title>The Global Catalogue of Microorganisms (GCM) 10K type strain sequencing project: providing services to taxonomists for standard genome sequencing and annotation.</title>
        <authorList>
            <consortium name="The Broad Institute Genomics Platform"/>
            <consortium name="The Broad Institute Genome Sequencing Center for Infectious Disease"/>
            <person name="Wu L."/>
            <person name="Ma J."/>
        </authorList>
    </citation>
    <scope>NUCLEOTIDE SEQUENCE [LARGE SCALE GENOMIC DNA]</scope>
    <source>
        <strain evidence="6">NBRC 108565</strain>
    </source>
</reference>
<dbReference type="PANTHER" id="PTHR30146:SF109">
    <property type="entry name" value="HTH-TYPE TRANSCRIPTIONAL REGULATOR GALS"/>
    <property type="match status" value="1"/>
</dbReference>
<dbReference type="SMART" id="SM00354">
    <property type="entry name" value="HTH_LACI"/>
    <property type="match status" value="1"/>
</dbReference>
<dbReference type="InterPro" id="IPR046335">
    <property type="entry name" value="LacI/GalR-like_sensor"/>
</dbReference>
<dbReference type="Gene3D" id="1.10.260.40">
    <property type="entry name" value="lambda repressor-like DNA-binding domains"/>
    <property type="match status" value="1"/>
</dbReference>
<gene>
    <name evidence="5" type="ORF">GCM10025865_06500</name>
</gene>
<evidence type="ECO:0000256" key="1">
    <source>
        <dbReference type="ARBA" id="ARBA00023015"/>
    </source>
</evidence>
<dbReference type="PRINTS" id="PR00036">
    <property type="entry name" value="HTHLACI"/>
</dbReference>